<name>A0ABV5D0B9_9ACTN</name>
<evidence type="ECO:0000313" key="2">
    <source>
        <dbReference type="EMBL" id="MFB6397703.1"/>
    </source>
</evidence>
<gene>
    <name evidence="2" type="ORF">AAFH96_32115</name>
</gene>
<reference evidence="2 3" key="1">
    <citation type="submission" date="2024-04" db="EMBL/GenBank/DDBJ databases">
        <title>Polymorphospora sp. isolated from Baiyangdian Lake in Xiong'an New Area.</title>
        <authorList>
            <person name="Zhang X."/>
            <person name="Liu J."/>
        </authorList>
    </citation>
    <scope>NUCLEOTIDE SEQUENCE [LARGE SCALE GENOMIC DNA]</scope>
    <source>
        <strain evidence="2 3">2-325</strain>
    </source>
</reference>
<feature type="non-terminal residue" evidence="2">
    <location>
        <position position="279"/>
    </location>
</feature>
<dbReference type="EMBL" id="JBCGDC010000162">
    <property type="protein sequence ID" value="MFB6397703.1"/>
    <property type="molecule type" value="Genomic_DNA"/>
</dbReference>
<evidence type="ECO:0000256" key="1">
    <source>
        <dbReference type="SAM" id="Phobius"/>
    </source>
</evidence>
<feature type="transmembrane region" description="Helical" evidence="1">
    <location>
        <begin position="97"/>
        <end position="118"/>
    </location>
</feature>
<feature type="transmembrane region" description="Helical" evidence="1">
    <location>
        <begin position="162"/>
        <end position="184"/>
    </location>
</feature>
<evidence type="ECO:0008006" key="4">
    <source>
        <dbReference type="Google" id="ProtNLM"/>
    </source>
</evidence>
<feature type="transmembrane region" description="Helical" evidence="1">
    <location>
        <begin position="196"/>
        <end position="212"/>
    </location>
</feature>
<comment type="caution">
    <text evidence="2">The sequence shown here is derived from an EMBL/GenBank/DDBJ whole genome shotgun (WGS) entry which is preliminary data.</text>
</comment>
<proteinExistence type="predicted"/>
<feature type="transmembrane region" description="Helical" evidence="1">
    <location>
        <begin position="130"/>
        <end position="150"/>
    </location>
</feature>
<keyword evidence="3" id="KW-1185">Reference proteome</keyword>
<accession>A0ABV5D0B9</accession>
<keyword evidence="1" id="KW-0812">Transmembrane</keyword>
<dbReference type="Proteomes" id="UP001582793">
    <property type="component" value="Unassembled WGS sequence"/>
</dbReference>
<keyword evidence="1" id="KW-1133">Transmembrane helix</keyword>
<protein>
    <recommendedName>
        <fullName evidence="4">DUF998 domain-containing protein</fullName>
    </recommendedName>
</protein>
<keyword evidence="1" id="KW-0472">Membrane</keyword>
<organism evidence="2 3">
    <name type="scientific">Polymorphospora lycopeni</name>
    <dbReference type="NCBI Taxonomy" id="3140240"/>
    <lineage>
        <taxon>Bacteria</taxon>
        <taxon>Bacillati</taxon>
        <taxon>Actinomycetota</taxon>
        <taxon>Actinomycetes</taxon>
        <taxon>Micromonosporales</taxon>
        <taxon>Micromonosporaceae</taxon>
        <taxon>Polymorphospora</taxon>
    </lineage>
</organism>
<feature type="transmembrane region" description="Helical" evidence="1">
    <location>
        <begin position="65"/>
        <end position="85"/>
    </location>
</feature>
<evidence type="ECO:0000313" key="3">
    <source>
        <dbReference type="Proteomes" id="UP001582793"/>
    </source>
</evidence>
<sequence>MPMNHAKHSRPSFLSSSTARTAPLRIVTRLDAGLAVLTAAPPSTPANQPVTNATWAFSVRRFVRLAVWATPAYALLYGLVTAGSLDGGPAPYLEHGSALHLLGWVAAVWLGLVALVALAGVQVSARSRRAAATALMIGIAGAALMLPFATLPADTAVYGLDAGVLSLAGATVFSVGWLVMGWSVRESGLFNRSDGVLLMLAAPMLGVAGLLVGPLQTVGALLALAGGIGVAIGTGRLMPAAAKPAAAEPVTATLPFATEAEPATAAQAGPVPASAAAAS</sequence>